<dbReference type="OrthoDB" id="8939899at2"/>
<protein>
    <submittedName>
        <fullName evidence="2">Uncharacterized protein</fullName>
    </submittedName>
</protein>
<evidence type="ECO:0000313" key="3">
    <source>
        <dbReference type="Proteomes" id="UP000414136"/>
    </source>
</evidence>
<sequence length="787" mass="86653">MTVKRKSLLRTDNKAASLTVPAKRTSESGPLFEPDPPVIDPDALADRQNVPENIYPFNVIKTTLKDQPINFTAKMEVNYTPGYRYIYEVDGKTDGVEYEFTDEDFDNETFTFAVQPLLLTHGLHALQYATRPEYDPNFSNLSRPFYFVCDFAKPTNLGEGEVPPEVEENGLTDSILTDLNDVLPLTLPSWIDMFYMDVVVGIVRQKDGANHELPPVTLTYPRDLSDPVVLEFPRDLLETVGDGLLEFTYKVTDMAGNESDEANIKVVEVFISGAIDDLEPPEVPAQEVDGLITEEDAREPVVVQIPGHLSVVPGMKIVVTWGDTALPGVVFDGDNTEEFMLEVDAPYAAVSAEWEANKDAGGFADIEVNYIVFTPEGREAGRPDTPKRVRVNLSQGGGVDPDPETPENEALGKPVVRHSAWQDPEQEDFIPDASVEVDHKIVIPWFVRDELGNVTDQDAFVAGDEILFVYNGEPAGAYTVGGGDVVNKDDLVRPLAWGPVKAGGSGLKDVQYIVERTLVDGSVNTALSPVTVVTVRDSGDLPGGPGPLPEAAFNDAIITWEKITEINNGFAPLTIPVYPNQKLEDIVRIHVLCNRWKTGEPDGDPIPLAEYGGEDGVNEVPGFPFELVITPTNIGKPLTFAWPQAVIEHAWALARARVLYKVTRGDDDTMHKETTDGARSIVELGNMPKPPDPARGAATAKRHRPTMAEALEGVGTSSAKARLAALRKYVGAWRTTSSQRRDYLAMKKLREEKLRKAVKMERRIDDPHARRIAQIAARPTPDPFKKE</sequence>
<dbReference type="EMBL" id="CABPSQ010000011">
    <property type="protein sequence ID" value="VVE73046.1"/>
    <property type="molecule type" value="Genomic_DNA"/>
</dbReference>
<gene>
    <name evidence="2" type="ORF">PCA31118_04404</name>
</gene>
<feature type="region of interest" description="Disordered" evidence="1">
    <location>
        <begin position="762"/>
        <end position="787"/>
    </location>
</feature>
<keyword evidence="3" id="KW-1185">Reference proteome</keyword>
<dbReference type="Proteomes" id="UP000414136">
    <property type="component" value="Unassembled WGS sequence"/>
</dbReference>
<accession>A0A5E5AJ09</accession>
<reference evidence="2 3" key="1">
    <citation type="submission" date="2019-08" db="EMBL/GenBank/DDBJ databases">
        <authorList>
            <person name="Peeters C."/>
        </authorList>
    </citation>
    <scope>NUCLEOTIDE SEQUENCE [LARGE SCALE GENOMIC DNA]</scope>
    <source>
        <strain evidence="2 3">LMG 31118</strain>
    </source>
</reference>
<proteinExistence type="predicted"/>
<dbReference type="RefSeq" id="WP_150627108.1">
    <property type="nucleotide sequence ID" value="NZ_CABPSQ010000011.1"/>
</dbReference>
<dbReference type="AlphaFoldDB" id="A0A5E5AJ09"/>
<organism evidence="2 3">
    <name type="scientific">Pandoraea captiosa</name>
    <dbReference type="NCBI Taxonomy" id="2508302"/>
    <lineage>
        <taxon>Bacteria</taxon>
        <taxon>Pseudomonadati</taxon>
        <taxon>Pseudomonadota</taxon>
        <taxon>Betaproteobacteria</taxon>
        <taxon>Burkholderiales</taxon>
        <taxon>Burkholderiaceae</taxon>
        <taxon>Pandoraea</taxon>
    </lineage>
</organism>
<evidence type="ECO:0000313" key="2">
    <source>
        <dbReference type="EMBL" id="VVE73046.1"/>
    </source>
</evidence>
<name>A0A5E5AJ09_9BURK</name>
<feature type="region of interest" description="Disordered" evidence="1">
    <location>
        <begin position="16"/>
        <end position="35"/>
    </location>
</feature>
<evidence type="ECO:0000256" key="1">
    <source>
        <dbReference type="SAM" id="MobiDB-lite"/>
    </source>
</evidence>